<dbReference type="Proteomes" id="UP000232003">
    <property type="component" value="Chromosome"/>
</dbReference>
<evidence type="ECO:0000313" key="1">
    <source>
        <dbReference type="EMBL" id="AUB38811.1"/>
    </source>
</evidence>
<sequence>MILSHFPEIQKSNRKARVISHSFSVQCPMPHAQCPMPNTLFIHIPVSCNC</sequence>
<protein>
    <submittedName>
        <fullName evidence="1">Uncharacterized protein</fullName>
    </submittedName>
</protein>
<name>A0A2K8STP4_9NOSO</name>
<keyword evidence="2" id="KW-1185">Reference proteome</keyword>
<evidence type="ECO:0000313" key="2">
    <source>
        <dbReference type="Proteomes" id="UP000232003"/>
    </source>
</evidence>
<gene>
    <name evidence="1" type="ORF">COO91_04786</name>
</gene>
<organism evidence="1 2">
    <name type="scientific">Nostoc flagelliforme CCNUN1</name>
    <dbReference type="NCBI Taxonomy" id="2038116"/>
    <lineage>
        <taxon>Bacteria</taxon>
        <taxon>Bacillati</taxon>
        <taxon>Cyanobacteriota</taxon>
        <taxon>Cyanophyceae</taxon>
        <taxon>Nostocales</taxon>
        <taxon>Nostocaceae</taxon>
        <taxon>Nostoc</taxon>
    </lineage>
</organism>
<dbReference type="KEGG" id="nfl:COO91_04786"/>
<proteinExistence type="predicted"/>
<dbReference type="EMBL" id="CP024785">
    <property type="protein sequence ID" value="AUB38811.1"/>
    <property type="molecule type" value="Genomic_DNA"/>
</dbReference>
<accession>A0A2K8STP4</accession>
<dbReference type="AlphaFoldDB" id="A0A2K8STP4"/>
<reference evidence="1 2" key="1">
    <citation type="submission" date="2017-11" db="EMBL/GenBank/DDBJ databases">
        <title>Complete genome of a free-living desiccation-tolerant cyanobacterium and its photosynthetic adaptation to extreme terrestrial habitat.</title>
        <authorList>
            <person name="Shang J."/>
        </authorList>
    </citation>
    <scope>NUCLEOTIDE SEQUENCE [LARGE SCALE GENOMIC DNA]</scope>
    <source>
        <strain evidence="1 2">CCNUN1</strain>
    </source>
</reference>